<evidence type="ECO:0000313" key="1">
    <source>
        <dbReference type="EMBL" id="GAA0144853.1"/>
    </source>
</evidence>
<name>A0AAV3P0W1_LITER</name>
<sequence>MHWVAYEYDFLEKEVKVYDSMANVFYAKCQKVFGMHAAIVPSLYNIGCGEGKKNGSGRPIYRYICARATTAQ</sequence>
<comment type="caution">
    <text evidence="1">The sequence shown here is derived from an EMBL/GenBank/DDBJ whole genome shotgun (WGS) entry which is preliminary data.</text>
</comment>
<accession>A0AAV3P0W1</accession>
<keyword evidence="2" id="KW-1185">Reference proteome</keyword>
<protein>
    <submittedName>
        <fullName evidence="1">Uncharacterized protein</fullName>
    </submittedName>
</protein>
<proteinExistence type="predicted"/>
<reference evidence="1 2" key="1">
    <citation type="submission" date="2024-01" db="EMBL/GenBank/DDBJ databases">
        <title>The complete chloroplast genome sequence of Lithospermum erythrorhizon: insights into the phylogenetic relationship among Boraginaceae species and the maternal lineages of purple gromwells.</title>
        <authorList>
            <person name="Okada T."/>
            <person name="Watanabe K."/>
        </authorList>
    </citation>
    <scope>NUCLEOTIDE SEQUENCE [LARGE SCALE GENOMIC DNA]</scope>
</reference>
<dbReference type="AlphaFoldDB" id="A0AAV3P0W1"/>
<organism evidence="1 2">
    <name type="scientific">Lithospermum erythrorhizon</name>
    <name type="common">Purple gromwell</name>
    <name type="synonym">Lithospermum officinale var. erythrorhizon</name>
    <dbReference type="NCBI Taxonomy" id="34254"/>
    <lineage>
        <taxon>Eukaryota</taxon>
        <taxon>Viridiplantae</taxon>
        <taxon>Streptophyta</taxon>
        <taxon>Embryophyta</taxon>
        <taxon>Tracheophyta</taxon>
        <taxon>Spermatophyta</taxon>
        <taxon>Magnoliopsida</taxon>
        <taxon>eudicotyledons</taxon>
        <taxon>Gunneridae</taxon>
        <taxon>Pentapetalae</taxon>
        <taxon>asterids</taxon>
        <taxon>lamiids</taxon>
        <taxon>Boraginales</taxon>
        <taxon>Boraginaceae</taxon>
        <taxon>Boraginoideae</taxon>
        <taxon>Lithospermeae</taxon>
        <taxon>Lithospermum</taxon>
    </lineage>
</organism>
<gene>
    <name evidence="1" type="ORF">LIER_36024</name>
</gene>
<dbReference type="EMBL" id="BAABME010016185">
    <property type="protein sequence ID" value="GAA0144853.1"/>
    <property type="molecule type" value="Genomic_DNA"/>
</dbReference>
<evidence type="ECO:0000313" key="2">
    <source>
        <dbReference type="Proteomes" id="UP001454036"/>
    </source>
</evidence>
<dbReference type="Proteomes" id="UP001454036">
    <property type="component" value="Unassembled WGS sequence"/>
</dbReference>